<keyword evidence="2" id="KW-1185">Reference proteome</keyword>
<proteinExistence type="predicted"/>
<dbReference type="EMBL" id="SRYA01000031">
    <property type="protein sequence ID" value="TGY95333.1"/>
    <property type="molecule type" value="Genomic_DNA"/>
</dbReference>
<protein>
    <submittedName>
        <fullName evidence="1">Uncharacterized protein</fullName>
    </submittedName>
</protein>
<gene>
    <name evidence="1" type="ORF">E5329_15640</name>
</gene>
<name>A0AC61RUZ6_9FIRM</name>
<comment type="caution">
    <text evidence="1">The sequence shown here is derived from an EMBL/GenBank/DDBJ whole genome shotgun (WGS) entry which is preliminary data.</text>
</comment>
<evidence type="ECO:0000313" key="2">
    <source>
        <dbReference type="Proteomes" id="UP000304953"/>
    </source>
</evidence>
<dbReference type="Proteomes" id="UP000304953">
    <property type="component" value="Unassembled WGS sequence"/>
</dbReference>
<reference evidence="1" key="1">
    <citation type="submission" date="2019-04" db="EMBL/GenBank/DDBJ databases">
        <title>Microbes associate with the intestines of laboratory mice.</title>
        <authorList>
            <person name="Navarre W."/>
            <person name="Wong E."/>
            <person name="Huang K."/>
            <person name="Tropini C."/>
            <person name="Ng K."/>
            <person name="Yu B."/>
        </authorList>
    </citation>
    <scope>NUCLEOTIDE SEQUENCE</scope>
    <source>
        <strain evidence="1">NM01_1-7b</strain>
    </source>
</reference>
<evidence type="ECO:0000313" key="1">
    <source>
        <dbReference type="EMBL" id="TGY95333.1"/>
    </source>
</evidence>
<organism evidence="1 2">
    <name type="scientific">Petralouisia muris</name>
    <dbReference type="NCBI Taxonomy" id="3032872"/>
    <lineage>
        <taxon>Bacteria</taxon>
        <taxon>Bacillati</taxon>
        <taxon>Bacillota</taxon>
        <taxon>Clostridia</taxon>
        <taxon>Lachnospirales</taxon>
        <taxon>Lachnospiraceae</taxon>
        <taxon>Petralouisia</taxon>
    </lineage>
</organism>
<sequence>MRIGQTNINISKLFSQGTVFSQPKTSHRNNSGINTIDDLRSGHFKNSYGVEGMGITGKSDWRRVINVSDEMKNHVLEDVKKAFYKYGGMSGSNVAEHDAYYDKIHSYVKTLNASDRRAAPWTLSQLHLELAGRVTQAVKEKDSSWTAGKPISHEILDEIFSDDTLLQDCVNAIGGNQRLDTKI</sequence>
<accession>A0AC61RUZ6</accession>